<keyword evidence="3" id="KW-0472">Membrane</keyword>
<comment type="caution">
    <text evidence="2">Lacks conserved residue(s) required for the propagation of feature annotation.</text>
</comment>
<evidence type="ECO:0000256" key="3">
    <source>
        <dbReference type="SAM" id="Phobius"/>
    </source>
</evidence>
<feature type="non-terminal residue" evidence="4">
    <location>
        <position position="1"/>
    </location>
</feature>
<keyword evidence="1 2" id="KW-1015">Disulfide bond</keyword>
<feature type="disulfide bond" evidence="2">
    <location>
        <begin position="41"/>
        <end position="59"/>
    </location>
</feature>
<proteinExistence type="predicted"/>
<dbReference type="AlphaFoldDB" id="A0A443RCE6"/>
<sequence length="219" mass="23115">NFVTLKYVTDSWSQPGDGFTLVITAFKDAPSVGCAVHVLKCLNTFCISRDLACDGINHCGDNSDETSHALCYHEPENDLILGLQVKLFLGIVLLITIVCLMCVVTLAINLSIQMTPPILAHPASYTGTTGATLSPGSQRFATLPFEKIREKPPPYPGNMYTPAAGNDNTSNNVSGHHIIGNAPLQQEINSVFAAEASTDAATNFSSITGAGGMACVVSV</sequence>
<dbReference type="InterPro" id="IPR023415">
    <property type="entry name" value="LDLR_class-A_CS"/>
</dbReference>
<evidence type="ECO:0000313" key="5">
    <source>
        <dbReference type="Proteomes" id="UP000285301"/>
    </source>
</evidence>
<keyword evidence="3" id="KW-0812">Transmembrane</keyword>
<dbReference type="CDD" id="cd00112">
    <property type="entry name" value="LDLa"/>
    <property type="match status" value="1"/>
</dbReference>
<evidence type="ECO:0000256" key="2">
    <source>
        <dbReference type="PROSITE-ProRule" id="PRU00124"/>
    </source>
</evidence>
<dbReference type="Proteomes" id="UP000285301">
    <property type="component" value="Unassembled WGS sequence"/>
</dbReference>
<dbReference type="PROSITE" id="PS01209">
    <property type="entry name" value="LDLRA_1"/>
    <property type="match status" value="1"/>
</dbReference>
<evidence type="ECO:0000256" key="1">
    <source>
        <dbReference type="ARBA" id="ARBA00023157"/>
    </source>
</evidence>
<feature type="disulfide bond" evidence="2">
    <location>
        <begin position="34"/>
        <end position="46"/>
    </location>
</feature>
<evidence type="ECO:0000313" key="4">
    <source>
        <dbReference type="EMBL" id="RWS12944.1"/>
    </source>
</evidence>
<dbReference type="SUPFAM" id="SSF57424">
    <property type="entry name" value="LDL receptor-like module"/>
    <property type="match status" value="1"/>
</dbReference>
<dbReference type="Gene3D" id="4.10.400.10">
    <property type="entry name" value="Low-density Lipoprotein Receptor"/>
    <property type="match status" value="1"/>
</dbReference>
<organism evidence="4 5">
    <name type="scientific">Dinothrombium tinctorium</name>
    <dbReference type="NCBI Taxonomy" id="1965070"/>
    <lineage>
        <taxon>Eukaryota</taxon>
        <taxon>Metazoa</taxon>
        <taxon>Ecdysozoa</taxon>
        <taxon>Arthropoda</taxon>
        <taxon>Chelicerata</taxon>
        <taxon>Arachnida</taxon>
        <taxon>Acari</taxon>
        <taxon>Acariformes</taxon>
        <taxon>Trombidiformes</taxon>
        <taxon>Prostigmata</taxon>
        <taxon>Anystina</taxon>
        <taxon>Parasitengona</taxon>
        <taxon>Trombidioidea</taxon>
        <taxon>Trombidiidae</taxon>
        <taxon>Dinothrombium</taxon>
    </lineage>
</organism>
<protein>
    <submittedName>
        <fullName evidence="4">Uncharacterized protein</fullName>
    </submittedName>
</protein>
<dbReference type="OrthoDB" id="6514358at2759"/>
<comment type="caution">
    <text evidence="4">The sequence shown here is derived from an EMBL/GenBank/DDBJ whole genome shotgun (WGS) entry which is preliminary data.</text>
</comment>
<reference evidence="4 5" key="1">
    <citation type="journal article" date="2018" name="Gigascience">
        <title>Genomes of trombidid mites reveal novel predicted allergens and laterally-transferred genes associated with secondary metabolism.</title>
        <authorList>
            <person name="Dong X."/>
            <person name="Chaisiri K."/>
            <person name="Xia D."/>
            <person name="Armstrong S.D."/>
            <person name="Fang Y."/>
            <person name="Donnelly M.J."/>
            <person name="Kadowaki T."/>
            <person name="McGarry J.W."/>
            <person name="Darby A.C."/>
            <person name="Makepeace B.L."/>
        </authorList>
    </citation>
    <scope>NUCLEOTIDE SEQUENCE [LARGE SCALE GENOMIC DNA]</scope>
    <source>
        <strain evidence="4">UoL-WK</strain>
    </source>
</reference>
<dbReference type="PROSITE" id="PS50068">
    <property type="entry name" value="LDLRA_2"/>
    <property type="match status" value="1"/>
</dbReference>
<dbReference type="EMBL" id="NCKU01001151">
    <property type="protein sequence ID" value="RWS12944.1"/>
    <property type="molecule type" value="Genomic_DNA"/>
</dbReference>
<accession>A0A443RCE6</accession>
<dbReference type="SMART" id="SM00192">
    <property type="entry name" value="LDLa"/>
    <property type="match status" value="1"/>
</dbReference>
<keyword evidence="3" id="KW-1133">Transmembrane helix</keyword>
<feature type="transmembrane region" description="Helical" evidence="3">
    <location>
        <begin position="87"/>
        <end position="108"/>
    </location>
</feature>
<dbReference type="InterPro" id="IPR036055">
    <property type="entry name" value="LDL_receptor-like_sf"/>
</dbReference>
<name>A0A443RCE6_9ACAR</name>
<keyword evidence="5" id="KW-1185">Reference proteome</keyword>
<feature type="non-terminal residue" evidence="4">
    <location>
        <position position="219"/>
    </location>
</feature>
<dbReference type="InterPro" id="IPR042333">
    <property type="entry name" value="LRAD2/Mig-13-like"/>
</dbReference>
<dbReference type="PANTHER" id="PTHR24652:SF69">
    <property type="entry name" value="CUB DOMAIN-CONTAINING PROTEIN"/>
    <property type="match status" value="1"/>
</dbReference>
<gene>
    <name evidence="4" type="ORF">B4U79_06995</name>
</gene>
<dbReference type="Pfam" id="PF00057">
    <property type="entry name" value="Ldl_recept_a"/>
    <property type="match status" value="1"/>
</dbReference>
<dbReference type="InterPro" id="IPR002172">
    <property type="entry name" value="LDrepeatLR_classA_rpt"/>
</dbReference>
<dbReference type="PANTHER" id="PTHR24652">
    <property type="entry name" value="LOW-DENSITY LIPOPROTEIN RECEPTOR CLASS A DOMAIN-CONTAINING PROTEIN 2"/>
    <property type="match status" value="1"/>
</dbReference>